<keyword evidence="3" id="KW-1185">Reference proteome</keyword>
<organism evidence="2 3">
    <name type="scientific">Lentibacillus kimchii</name>
    <dbReference type="NCBI Taxonomy" id="1542911"/>
    <lineage>
        <taxon>Bacteria</taxon>
        <taxon>Bacillati</taxon>
        <taxon>Bacillota</taxon>
        <taxon>Bacilli</taxon>
        <taxon>Bacillales</taxon>
        <taxon>Bacillaceae</taxon>
        <taxon>Lentibacillus</taxon>
    </lineage>
</organism>
<dbReference type="Pfam" id="PF14167">
    <property type="entry name" value="YfkD"/>
    <property type="match status" value="1"/>
</dbReference>
<accession>A0ABW2UQE2</accession>
<keyword evidence="1" id="KW-0732">Signal</keyword>
<comment type="caution">
    <text evidence="2">The sequence shown here is derived from an EMBL/GenBank/DDBJ whole genome shotgun (WGS) entry which is preliminary data.</text>
</comment>
<sequence length="265" mass="30078">MTKKVYTVFFLIMFVLMLPISTLAAENEDDSEDAAEVPDHVFDISQENTYPNATEEQEVVEPSDLTQALMEDLDIPIENPELIKMLNETSIDPSPISFGYRGMVYIGRWPLHYESEETNTNWEYQSINTNELNNIGGDSDKEMQYEQQEKQEVKGALTTKIANSEDVKKMILLQAKDKMDLPLAYTTVVGQNTKKANAYNVPVKKHAKLKTYAPAVNERGQVTFGEVYFQLKGNKKKLVVQNVTKQGIGAWLPVQDHVSFSFQLK</sequence>
<reference evidence="3" key="1">
    <citation type="journal article" date="2019" name="Int. J. Syst. Evol. Microbiol.">
        <title>The Global Catalogue of Microorganisms (GCM) 10K type strain sequencing project: providing services to taxonomists for standard genome sequencing and annotation.</title>
        <authorList>
            <consortium name="The Broad Institute Genomics Platform"/>
            <consortium name="The Broad Institute Genome Sequencing Center for Infectious Disease"/>
            <person name="Wu L."/>
            <person name="Ma J."/>
        </authorList>
    </citation>
    <scope>NUCLEOTIDE SEQUENCE [LARGE SCALE GENOMIC DNA]</scope>
    <source>
        <strain evidence="3">JCM 30234</strain>
    </source>
</reference>
<gene>
    <name evidence="2" type="ORF">ACFQU8_01895</name>
</gene>
<feature type="chain" id="PRO_5045103627" evidence="1">
    <location>
        <begin position="25"/>
        <end position="265"/>
    </location>
</feature>
<dbReference type="EMBL" id="JBHTGR010000002">
    <property type="protein sequence ID" value="MFC7745996.1"/>
    <property type="molecule type" value="Genomic_DNA"/>
</dbReference>
<proteinExistence type="predicted"/>
<evidence type="ECO:0000313" key="3">
    <source>
        <dbReference type="Proteomes" id="UP001596620"/>
    </source>
</evidence>
<dbReference type="RefSeq" id="WP_382357471.1">
    <property type="nucleotide sequence ID" value="NZ_JBHTGR010000002.1"/>
</dbReference>
<protein>
    <submittedName>
        <fullName evidence="2">YfkD family protein</fullName>
    </submittedName>
</protein>
<dbReference type="InterPro" id="IPR025548">
    <property type="entry name" value="YfkD"/>
</dbReference>
<feature type="signal peptide" evidence="1">
    <location>
        <begin position="1"/>
        <end position="24"/>
    </location>
</feature>
<evidence type="ECO:0000256" key="1">
    <source>
        <dbReference type="SAM" id="SignalP"/>
    </source>
</evidence>
<evidence type="ECO:0000313" key="2">
    <source>
        <dbReference type="EMBL" id="MFC7745996.1"/>
    </source>
</evidence>
<dbReference type="Proteomes" id="UP001596620">
    <property type="component" value="Unassembled WGS sequence"/>
</dbReference>
<name>A0ABW2UQE2_9BACI</name>